<dbReference type="PANTHER" id="PTHR34293">
    <property type="entry name" value="HTH-TYPE TRANSCRIPTIONAL REGULATOR TRMBL2"/>
    <property type="match status" value="1"/>
</dbReference>
<organism evidence="4 5">
    <name type="scientific">Haladaptatus litoreus</name>
    <dbReference type="NCBI Taxonomy" id="553468"/>
    <lineage>
        <taxon>Archaea</taxon>
        <taxon>Methanobacteriati</taxon>
        <taxon>Methanobacteriota</taxon>
        <taxon>Stenosarchaea group</taxon>
        <taxon>Halobacteria</taxon>
        <taxon>Halobacteriales</taxon>
        <taxon>Haladaptataceae</taxon>
        <taxon>Haladaptatus</taxon>
    </lineage>
</organism>
<evidence type="ECO:0000259" key="3">
    <source>
        <dbReference type="Pfam" id="PF11495"/>
    </source>
</evidence>
<evidence type="ECO:0000313" key="4">
    <source>
        <dbReference type="EMBL" id="SIR04710.1"/>
    </source>
</evidence>
<dbReference type="OrthoDB" id="30795at2157"/>
<protein>
    <submittedName>
        <fullName evidence="4">Sugar-specific transcriptional regulator TrmB</fullName>
    </submittedName>
</protein>
<dbReference type="SUPFAM" id="SSF56024">
    <property type="entry name" value="Phospholipase D/nuclease"/>
    <property type="match status" value="1"/>
</dbReference>
<dbReference type="SUPFAM" id="SSF46785">
    <property type="entry name" value="Winged helix' DNA-binding domain"/>
    <property type="match status" value="1"/>
</dbReference>
<dbReference type="InterPro" id="IPR036388">
    <property type="entry name" value="WH-like_DNA-bd_sf"/>
</dbReference>
<keyword evidence="5" id="KW-1185">Reference proteome</keyword>
<dbReference type="CDD" id="cd09124">
    <property type="entry name" value="PLDc_like_TrmB_middle"/>
    <property type="match status" value="1"/>
</dbReference>
<dbReference type="Proteomes" id="UP000186914">
    <property type="component" value="Unassembled WGS sequence"/>
</dbReference>
<evidence type="ECO:0000259" key="2">
    <source>
        <dbReference type="Pfam" id="PF01978"/>
    </source>
</evidence>
<feature type="domain" description="Transcription regulator TrmB N-terminal" evidence="2">
    <location>
        <begin position="10"/>
        <end position="76"/>
    </location>
</feature>
<accession>A0A1N6XQV5</accession>
<comment type="similarity">
    <text evidence="1">Belongs to the transcriptional regulator TrmB family.</text>
</comment>
<dbReference type="InterPro" id="IPR002831">
    <property type="entry name" value="Tscrpt_reg_TrmB_N"/>
</dbReference>
<dbReference type="PANTHER" id="PTHR34293:SF1">
    <property type="entry name" value="HTH-TYPE TRANSCRIPTIONAL REGULATOR TRMBL2"/>
    <property type="match status" value="1"/>
</dbReference>
<dbReference type="Pfam" id="PF01978">
    <property type="entry name" value="TrmB"/>
    <property type="match status" value="1"/>
</dbReference>
<dbReference type="Gene3D" id="1.10.10.10">
    <property type="entry name" value="Winged helix-like DNA-binding domain superfamily/Winged helix DNA-binding domain"/>
    <property type="match status" value="1"/>
</dbReference>
<reference evidence="5" key="1">
    <citation type="submission" date="2017-01" db="EMBL/GenBank/DDBJ databases">
        <authorList>
            <person name="Varghese N."/>
            <person name="Submissions S."/>
        </authorList>
    </citation>
    <scope>NUCLEOTIDE SEQUENCE [LARGE SCALE GENOMIC DNA]</scope>
    <source>
        <strain evidence="5">CGMCC 1.7737</strain>
    </source>
</reference>
<dbReference type="EMBL" id="FTNO01000001">
    <property type="protein sequence ID" value="SIR04710.1"/>
    <property type="molecule type" value="Genomic_DNA"/>
</dbReference>
<dbReference type="AlphaFoldDB" id="A0A1N6XQV5"/>
<name>A0A1N6XQV5_9EURY</name>
<feature type="domain" description="Transcription regulator TrmB C-terminal" evidence="3">
    <location>
        <begin position="115"/>
        <end position="236"/>
    </location>
</feature>
<dbReference type="InterPro" id="IPR051797">
    <property type="entry name" value="TrmB-like"/>
</dbReference>
<dbReference type="RefSeq" id="WP_076428891.1">
    <property type="nucleotide sequence ID" value="NZ_FTNO01000001.1"/>
</dbReference>
<dbReference type="Pfam" id="PF11495">
    <property type="entry name" value="Regulator_TrmB"/>
    <property type="match status" value="1"/>
</dbReference>
<dbReference type="InterPro" id="IPR036390">
    <property type="entry name" value="WH_DNA-bd_sf"/>
</dbReference>
<evidence type="ECO:0000256" key="1">
    <source>
        <dbReference type="ARBA" id="ARBA00007287"/>
    </source>
</evidence>
<gene>
    <name evidence="4" type="ORF">SAMN05421858_1236</name>
</gene>
<sequence>MDEDDAIDALTDLGLSNYEAKVFVALQKLGTGTARDIHSVTDVPRSQVYGAAETLQERGLVELQQSKPIQYRPVSLDAAKSHLRDRFERTQEQAFDYLETAQNEFVDGDEEREDVWSVDGRDAVSSRLEQLIEEAESRIVFAVHDASLFTRGIADALRERADAGVSVLVVTDDPAVHNRVEDLSIIDMPGGPEEHRAGRVAVVDDDTMLISVFGENENESAIWSSQTAFAAILSQFIDARLEDAARD</sequence>
<evidence type="ECO:0000313" key="5">
    <source>
        <dbReference type="Proteomes" id="UP000186914"/>
    </source>
</evidence>
<dbReference type="Gene3D" id="3.30.870.10">
    <property type="entry name" value="Endonuclease Chain A"/>
    <property type="match status" value="1"/>
</dbReference>
<proteinExistence type="inferred from homology"/>
<dbReference type="InterPro" id="IPR021586">
    <property type="entry name" value="Tscrpt_reg_TrmB_C"/>
</dbReference>